<dbReference type="Gramene" id="Psat05G0185900-T1">
    <property type="protein sequence ID" value="KAI5404849.1"/>
    <property type="gene ID" value="KIW84_051859"/>
</dbReference>
<feature type="domain" description="Retroviral polymerase SH3-like" evidence="1">
    <location>
        <begin position="10"/>
        <end position="53"/>
    </location>
</feature>
<dbReference type="AlphaFoldDB" id="A0A9D4WL44"/>
<dbReference type="Proteomes" id="UP001058974">
    <property type="component" value="Chromosome 5"/>
</dbReference>
<evidence type="ECO:0000259" key="1">
    <source>
        <dbReference type="Pfam" id="PF25597"/>
    </source>
</evidence>
<accession>A0A9D4WL44</accession>
<sequence>MLEEGSLTISEPMILVGFHKTSAYRLFNPINQKIMMNQDIVIDENSSPDWNSSDAIKKSFMSYDFDEASNDVEVEDILIEIEAAVDMPDIVEVEDGVASQRPQRTRARPTILKDYEVTGDEVTSDGELVHFFLLAGAEPINHSEALNDKKCKSAMVKEL</sequence>
<name>A0A9D4WL44_PEA</name>
<dbReference type="EMBL" id="JAMSHJ010000005">
    <property type="protein sequence ID" value="KAI5404849.1"/>
    <property type="molecule type" value="Genomic_DNA"/>
</dbReference>
<dbReference type="Pfam" id="PF25597">
    <property type="entry name" value="SH3_retrovirus"/>
    <property type="match status" value="1"/>
</dbReference>
<keyword evidence="3" id="KW-1185">Reference proteome</keyword>
<reference evidence="2 3" key="1">
    <citation type="journal article" date="2022" name="Nat. Genet.">
        <title>Improved pea reference genome and pan-genome highlight genomic features and evolutionary characteristics.</title>
        <authorList>
            <person name="Yang T."/>
            <person name="Liu R."/>
            <person name="Luo Y."/>
            <person name="Hu S."/>
            <person name="Wang D."/>
            <person name="Wang C."/>
            <person name="Pandey M.K."/>
            <person name="Ge S."/>
            <person name="Xu Q."/>
            <person name="Li N."/>
            <person name="Li G."/>
            <person name="Huang Y."/>
            <person name="Saxena R.K."/>
            <person name="Ji Y."/>
            <person name="Li M."/>
            <person name="Yan X."/>
            <person name="He Y."/>
            <person name="Liu Y."/>
            <person name="Wang X."/>
            <person name="Xiang C."/>
            <person name="Varshney R.K."/>
            <person name="Ding H."/>
            <person name="Gao S."/>
            <person name="Zong X."/>
        </authorList>
    </citation>
    <scope>NUCLEOTIDE SEQUENCE [LARGE SCALE GENOMIC DNA]</scope>
    <source>
        <strain evidence="2 3">cv. Zhongwan 6</strain>
    </source>
</reference>
<gene>
    <name evidence="2" type="ORF">KIW84_051859</name>
</gene>
<comment type="caution">
    <text evidence="2">The sequence shown here is derived from an EMBL/GenBank/DDBJ whole genome shotgun (WGS) entry which is preliminary data.</text>
</comment>
<organism evidence="2 3">
    <name type="scientific">Pisum sativum</name>
    <name type="common">Garden pea</name>
    <name type="synonym">Lathyrus oleraceus</name>
    <dbReference type="NCBI Taxonomy" id="3888"/>
    <lineage>
        <taxon>Eukaryota</taxon>
        <taxon>Viridiplantae</taxon>
        <taxon>Streptophyta</taxon>
        <taxon>Embryophyta</taxon>
        <taxon>Tracheophyta</taxon>
        <taxon>Spermatophyta</taxon>
        <taxon>Magnoliopsida</taxon>
        <taxon>eudicotyledons</taxon>
        <taxon>Gunneridae</taxon>
        <taxon>Pentapetalae</taxon>
        <taxon>rosids</taxon>
        <taxon>fabids</taxon>
        <taxon>Fabales</taxon>
        <taxon>Fabaceae</taxon>
        <taxon>Papilionoideae</taxon>
        <taxon>50 kb inversion clade</taxon>
        <taxon>NPAAA clade</taxon>
        <taxon>Hologalegina</taxon>
        <taxon>IRL clade</taxon>
        <taxon>Fabeae</taxon>
        <taxon>Lathyrus</taxon>
    </lineage>
</organism>
<evidence type="ECO:0000313" key="3">
    <source>
        <dbReference type="Proteomes" id="UP001058974"/>
    </source>
</evidence>
<evidence type="ECO:0000313" key="2">
    <source>
        <dbReference type="EMBL" id="KAI5404849.1"/>
    </source>
</evidence>
<protein>
    <recommendedName>
        <fullName evidence="1">Retroviral polymerase SH3-like domain-containing protein</fullName>
    </recommendedName>
</protein>
<dbReference type="InterPro" id="IPR057670">
    <property type="entry name" value="SH3_retrovirus"/>
</dbReference>
<proteinExistence type="predicted"/>